<dbReference type="EMBL" id="JBHUKR010000022">
    <property type="protein sequence ID" value="MFD2421646.1"/>
    <property type="molecule type" value="Genomic_DNA"/>
</dbReference>
<dbReference type="RefSeq" id="WP_378270344.1">
    <property type="nucleotide sequence ID" value="NZ_JBHUKR010000022.1"/>
</dbReference>
<reference evidence="2" key="1">
    <citation type="journal article" date="2019" name="Int. J. Syst. Evol. Microbiol.">
        <title>The Global Catalogue of Microorganisms (GCM) 10K type strain sequencing project: providing services to taxonomists for standard genome sequencing and annotation.</title>
        <authorList>
            <consortium name="The Broad Institute Genomics Platform"/>
            <consortium name="The Broad Institute Genome Sequencing Center for Infectious Disease"/>
            <person name="Wu L."/>
            <person name="Ma J."/>
        </authorList>
    </citation>
    <scope>NUCLEOTIDE SEQUENCE [LARGE SCALE GENOMIC DNA]</scope>
    <source>
        <strain evidence="2">CGMCC 4.7645</strain>
    </source>
</reference>
<sequence length="67" mass="7671">MSDPRALVDAYSRDGDWSREAFAPKAFAALRSVLDRCEWMDAMIAEYKPYELAAFVRQAIVKALEEK</sequence>
<comment type="caution">
    <text evidence="1">The sequence shown here is derived from an EMBL/GenBank/DDBJ whole genome shotgun (WGS) entry which is preliminary data.</text>
</comment>
<proteinExistence type="predicted"/>
<keyword evidence="2" id="KW-1185">Reference proteome</keyword>
<gene>
    <name evidence="1" type="ORF">ACFSXZ_35475</name>
</gene>
<organism evidence="1 2">
    <name type="scientific">Amycolatopsis pigmentata</name>
    <dbReference type="NCBI Taxonomy" id="450801"/>
    <lineage>
        <taxon>Bacteria</taxon>
        <taxon>Bacillati</taxon>
        <taxon>Actinomycetota</taxon>
        <taxon>Actinomycetes</taxon>
        <taxon>Pseudonocardiales</taxon>
        <taxon>Pseudonocardiaceae</taxon>
        <taxon>Amycolatopsis</taxon>
    </lineage>
</organism>
<evidence type="ECO:0000313" key="2">
    <source>
        <dbReference type="Proteomes" id="UP001597417"/>
    </source>
</evidence>
<dbReference type="Proteomes" id="UP001597417">
    <property type="component" value="Unassembled WGS sequence"/>
</dbReference>
<protein>
    <submittedName>
        <fullName evidence="1">Uncharacterized protein</fullName>
    </submittedName>
</protein>
<evidence type="ECO:0000313" key="1">
    <source>
        <dbReference type="EMBL" id="MFD2421646.1"/>
    </source>
</evidence>
<accession>A0ABW5G637</accession>
<name>A0ABW5G637_9PSEU</name>